<gene>
    <name evidence="4" type="ordered locus">CMS1445</name>
</gene>
<organism evidence="4 5">
    <name type="scientific">Clavibacter sepedonicus</name>
    <name type="common">Clavibacter michiganensis subsp. sepedonicus</name>
    <dbReference type="NCBI Taxonomy" id="31964"/>
    <lineage>
        <taxon>Bacteria</taxon>
        <taxon>Bacillati</taxon>
        <taxon>Actinomycetota</taxon>
        <taxon>Actinomycetes</taxon>
        <taxon>Micrococcales</taxon>
        <taxon>Microbacteriaceae</taxon>
        <taxon>Clavibacter</taxon>
    </lineage>
</organism>
<dbReference type="Proteomes" id="UP000001318">
    <property type="component" value="Chromosome"/>
</dbReference>
<evidence type="ECO:0000256" key="3">
    <source>
        <dbReference type="ARBA" id="ARBA00023163"/>
    </source>
</evidence>
<evidence type="ECO:0000256" key="1">
    <source>
        <dbReference type="ARBA" id="ARBA00023015"/>
    </source>
</evidence>
<keyword evidence="3" id="KW-0804">Transcription</keyword>
<sequence>MDPPTRSSRSPSRGWRFGWAYGGVMPSRTHPADPAAHSAADAVALLDGLHDALAAPLQEVADALSGLMQPVVAHRALVIFTEDCTGRPRKKAGEAEVVENVTIAELDRILASLADASGDTADAGSAWAVQRPVGGRPRTIAAWRADTGALLVLVDPVAAHDDVPAARELVRALWRSVAHGIRQQVAAAPPAYLAEARAVSSERARIVSELGDAHATTLESLLAVLRSSRTGDAAARQTAADLATNAMVELRAASDRDRSLGEEPVARAFARLRDDLRPLVRFRDLDVQFVEPPVEGRALPGEVAHAGRAIVRGAVLALVEQPDVTRVRIQWDCDGSNLLVGIRDDGAGATTADLDALRRLTDRVAALDGELDVTATPGWGSEIAVRLPLDAPAAGLDAAGEAGLSAREREVLALVAGGSRNRAIATSLGISENTVKFHVANLLRKMGASTRAELAGLVRG</sequence>
<keyword evidence="2" id="KW-0238">DNA-binding</keyword>
<dbReference type="PROSITE" id="PS50043">
    <property type="entry name" value="HTH_LUXR_2"/>
    <property type="match status" value="1"/>
</dbReference>
<keyword evidence="1" id="KW-0805">Transcription regulation</keyword>
<dbReference type="SUPFAM" id="SSF46894">
    <property type="entry name" value="C-terminal effector domain of the bipartite response regulators"/>
    <property type="match status" value="1"/>
</dbReference>
<dbReference type="Pfam" id="PF00196">
    <property type="entry name" value="GerE"/>
    <property type="match status" value="1"/>
</dbReference>
<evidence type="ECO:0000313" key="4">
    <source>
        <dbReference type="EMBL" id="CAQ01556.1"/>
    </source>
</evidence>
<dbReference type="AlphaFoldDB" id="B0RAL8"/>
<dbReference type="KEGG" id="cms:CMS1445"/>
<keyword evidence="5" id="KW-1185">Reference proteome</keyword>
<dbReference type="SMART" id="SM00421">
    <property type="entry name" value="HTH_LUXR"/>
    <property type="match status" value="1"/>
</dbReference>
<accession>B0RAL8</accession>
<dbReference type="PRINTS" id="PR00038">
    <property type="entry name" value="HTHLUXR"/>
</dbReference>
<dbReference type="InterPro" id="IPR036388">
    <property type="entry name" value="WH-like_DNA-bd_sf"/>
</dbReference>
<dbReference type="SUPFAM" id="SSF55874">
    <property type="entry name" value="ATPase domain of HSP90 chaperone/DNA topoisomerase II/histidine kinase"/>
    <property type="match status" value="1"/>
</dbReference>
<dbReference type="PROSITE" id="PS00622">
    <property type="entry name" value="HTH_LUXR_1"/>
    <property type="match status" value="1"/>
</dbReference>
<dbReference type="PANTHER" id="PTHR44688">
    <property type="entry name" value="DNA-BINDING TRANSCRIPTIONAL ACTIVATOR DEVR_DOSR"/>
    <property type="match status" value="1"/>
</dbReference>
<evidence type="ECO:0000313" key="5">
    <source>
        <dbReference type="Proteomes" id="UP000001318"/>
    </source>
</evidence>
<dbReference type="STRING" id="31964.CMS1445"/>
<protein>
    <submittedName>
        <fullName evidence="4">LuxR-family transcriptional regulator</fullName>
    </submittedName>
</protein>
<evidence type="ECO:0000256" key="2">
    <source>
        <dbReference type="ARBA" id="ARBA00023125"/>
    </source>
</evidence>
<name>B0RAL8_CLASE</name>
<dbReference type="InterPro" id="IPR000792">
    <property type="entry name" value="Tscrpt_reg_LuxR_C"/>
</dbReference>
<dbReference type="Gene3D" id="3.30.565.10">
    <property type="entry name" value="Histidine kinase-like ATPase, C-terminal domain"/>
    <property type="match status" value="1"/>
</dbReference>
<dbReference type="eggNOG" id="COG2197">
    <property type="taxonomic scope" value="Bacteria"/>
</dbReference>
<dbReference type="InterPro" id="IPR036890">
    <property type="entry name" value="HATPase_C_sf"/>
</dbReference>
<proteinExistence type="predicted"/>
<dbReference type="GO" id="GO:0006355">
    <property type="term" value="P:regulation of DNA-templated transcription"/>
    <property type="evidence" value="ECO:0007669"/>
    <property type="project" value="InterPro"/>
</dbReference>
<dbReference type="PANTHER" id="PTHR44688:SF16">
    <property type="entry name" value="DNA-BINDING TRANSCRIPTIONAL ACTIVATOR DEVR_DOSR"/>
    <property type="match status" value="1"/>
</dbReference>
<dbReference type="EMBL" id="AM849034">
    <property type="protein sequence ID" value="CAQ01556.1"/>
    <property type="molecule type" value="Genomic_DNA"/>
</dbReference>
<dbReference type="CDD" id="cd06170">
    <property type="entry name" value="LuxR_C_like"/>
    <property type="match status" value="1"/>
</dbReference>
<dbReference type="GO" id="GO:0003677">
    <property type="term" value="F:DNA binding"/>
    <property type="evidence" value="ECO:0007669"/>
    <property type="project" value="UniProtKB-KW"/>
</dbReference>
<reference evidence="4 5" key="1">
    <citation type="journal article" date="2008" name="J. Bacteriol.">
        <title>Genome of the actinomycete plant pathogen Clavibacter michiganensis subsp. sepedonicus suggests recent niche adaptation.</title>
        <authorList>
            <person name="Bentley S.D."/>
            <person name="Corton C."/>
            <person name="Brown S.E."/>
            <person name="Barron A."/>
            <person name="Clark L."/>
            <person name="Doggett J."/>
            <person name="Harris B."/>
            <person name="Ormond D."/>
            <person name="Quail M.A."/>
            <person name="May G."/>
            <person name="Francis D."/>
            <person name="Knudson D."/>
            <person name="Parkhill J."/>
            <person name="Ishimaru C.A."/>
        </authorList>
    </citation>
    <scope>NUCLEOTIDE SEQUENCE [LARGE SCALE GENOMIC DNA]</scope>
    <source>
        <strain evidence="5">ATCC 33113 / DSM 20744 / JCM 9667 / LMG 2889 / ICMP 2535 / C-1</strain>
    </source>
</reference>
<dbReference type="InterPro" id="IPR016032">
    <property type="entry name" value="Sig_transdc_resp-reg_C-effctor"/>
</dbReference>
<dbReference type="Gene3D" id="1.10.10.10">
    <property type="entry name" value="Winged helix-like DNA-binding domain superfamily/Winged helix DNA-binding domain"/>
    <property type="match status" value="1"/>
</dbReference>
<dbReference type="HOGENOM" id="CLU_651989_0_0_11"/>